<gene>
    <name evidence="3" type="ORF">PLEPLA_LOCUS2362</name>
</gene>
<proteinExistence type="predicted"/>
<keyword evidence="4" id="KW-1185">Reference proteome</keyword>
<dbReference type="AlphaFoldDB" id="A0A9N7TMB2"/>
<evidence type="ECO:0000313" key="4">
    <source>
        <dbReference type="Proteomes" id="UP001153269"/>
    </source>
</evidence>
<reference evidence="3" key="1">
    <citation type="submission" date="2020-03" db="EMBL/GenBank/DDBJ databases">
        <authorList>
            <person name="Weist P."/>
        </authorList>
    </citation>
    <scope>NUCLEOTIDE SEQUENCE</scope>
</reference>
<comment type="caution">
    <text evidence="3">The sequence shown here is derived from an EMBL/GenBank/DDBJ whole genome shotgun (WGS) entry which is preliminary data.</text>
</comment>
<organism evidence="3 4">
    <name type="scientific">Pleuronectes platessa</name>
    <name type="common">European plaice</name>
    <dbReference type="NCBI Taxonomy" id="8262"/>
    <lineage>
        <taxon>Eukaryota</taxon>
        <taxon>Metazoa</taxon>
        <taxon>Chordata</taxon>
        <taxon>Craniata</taxon>
        <taxon>Vertebrata</taxon>
        <taxon>Euteleostomi</taxon>
        <taxon>Actinopterygii</taxon>
        <taxon>Neopterygii</taxon>
        <taxon>Teleostei</taxon>
        <taxon>Neoteleostei</taxon>
        <taxon>Acanthomorphata</taxon>
        <taxon>Carangaria</taxon>
        <taxon>Pleuronectiformes</taxon>
        <taxon>Pleuronectoidei</taxon>
        <taxon>Pleuronectidae</taxon>
        <taxon>Pleuronectes</taxon>
    </lineage>
</organism>
<feature type="signal peptide" evidence="2">
    <location>
        <begin position="1"/>
        <end position="20"/>
    </location>
</feature>
<feature type="compositionally biased region" description="Basic and acidic residues" evidence="1">
    <location>
        <begin position="48"/>
        <end position="61"/>
    </location>
</feature>
<feature type="chain" id="PRO_5040292621" evidence="2">
    <location>
        <begin position="21"/>
        <end position="112"/>
    </location>
</feature>
<evidence type="ECO:0000313" key="3">
    <source>
        <dbReference type="EMBL" id="CAB1414653.1"/>
    </source>
</evidence>
<evidence type="ECO:0000256" key="2">
    <source>
        <dbReference type="SAM" id="SignalP"/>
    </source>
</evidence>
<name>A0A9N7TMB2_PLEPL</name>
<evidence type="ECO:0000256" key="1">
    <source>
        <dbReference type="SAM" id="MobiDB-lite"/>
    </source>
</evidence>
<keyword evidence="2" id="KW-0732">Signal</keyword>
<accession>A0A9N7TMB2</accession>
<dbReference type="Proteomes" id="UP001153269">
    <property type="component" value="Unassembled WGS sequence"/>
</dbReference>
<dbReference type="EMBL" id="CADEAL010000115">
    <property type="protein sequence ID" value="CAB1414653.1"/>
    <property type="molecule type" value="Genomic_DNA"/>
</dbReference>
<feature type="region of interest" description="Disordered" evidence="1">
    <location>
        <begin position="44"/>
        <end position="67"/>
    </location>
</feature>
<sequence>MRGLTGLLLLLLLLNASVYQDLDFGINPAKKDDTVCLACVRTLPPPPHTREEERGGDRDLLRQGGRSTRKQQLLYGIAAYHCDGAWRESWSRPRSPPIINRLIVMEQNAAQV</sequence>
<protein>
    <submittedName>
        <fullName evidence="3">Uncharacterized protein</fullName>
    </submittedName>
</protein>